<evidence type="ECO:0000313" key="2">
    <source>
        <dbReference type="EMBL" id="VYT46810.1"/>
    </source>
</evidence>
<proteinExistence type="predicted"/>
<feature type="domain" description="Metallo-beta-lactamase" evidence="1">
    <location>
        <begin position="29"/>
        <end position="221"/>
    </location>
</feature>
<dbReference type="GO" id="GO:0004416">
    <property type="term" value="F:hydroxyacylglutathione hydrolase activity"/>
    <property type="evidence" value="ECO:0007669"/>
    <property type="project" value="UniProtKB-EC"/>
</dbReference>
<name>A0A6N2WZ10_9FIRM</name>
<dbReference type="PANTHER" id="PTHR42951:SF22">
    <property type="entry name" value="METALLO BETA-LACTAMASE SUPERFAMILY LIPOPROTEIN"/>
    <property type="match status" value="1"/>
</dbReference>
<reference evidence="2" key="1">
    <citation type="submission" date="2019-11" db="EMBL/GenBank/DDBJ databases">
        <authorList>
            <person name="Feng L."/>
        </authorList>
    </citation>
    <scope>NUCLEOTIDE SEQUENCE</scope>
    <source>
        <strain evidence="2">CbolteaeLFYP116</strain>
    </source>
</reference>
<dbReference type="InterPro" id="IPR050855">
    <property type="entry name" value="NDM-1-like"/>
</dbReference>
<dbReference type="EMBL" id="CACRTF010000017">
    <property type="protein sequence ID" value="VYT46810.1"/>
    <property type="molecule type" value="Genomic_DNA"/>
</dbReference>
<dbReference type="AlphaFoldDB" id="A0A6N2WZ10"/>
<dbReference type="InterPro" id="IPR036866">
    <property type="entry name" value="RibonucZ/Hydroxyglut_hydro"/>
</dbReference>
<organism evidence="2">
    <name type="scientific">Enterocloster bolteae</name>
    <dbReference type="NCBI Taxonomy" id="208479"/>
    <lineage>
        <taxon>Bacteria</taxon>
        <taxon>Bacillati</taxon>
        <taxon>Bacillota</taxon>
        <taxon>Clostridia</taxon>
        <taxon>Lachnospirales</taxon>
        <taxon>Lachnospiraceae</taxon>
        <taxon>Enterocloster</taxon>
    </lineage>
</organism>
<gene>
    <name evidence="2" type="primary">gloB_6</name>
    <name evidence="2" type="ORF">CBLFYP116_04137</name>
</gene>
<dbReference type="Pfam" id="PF00753">
    <property type="entry name" value="Lactamase_B"/>
    <property type="match status" value="1"/>
</dbReference>
<dbReference type="Gene3D" id="3.60.15.10">
    <property type="entry name" value="Ribonuclease Z/Hydroxyacylglutathione hydrolase-like"/>
    <property type="match status" value="1"/>
</dbReference>
<dbReference type="EC" id="3.1.2.6" evidence="2"/>
<dbReference type="RefSeq" id="WP_024726197.1">
    <property type="nucleotide sequence ID" value="NZ_CACRTF010000017.1"/>
</dbReference>
<dbReference type="SUPFAM" id="SSF56281">
    <property type="entry name" value="Metallo-hydrolase/oxidoreductase"/>
    <property type="match status" value="1"/>
</dbReference>
<accession>A0A6N2WZ10</accession>
<dbReference type="PANTHER" id="PTHR42951">
    <property type="entry name" value="METALLO-BETA-LACTAMASE DOMAIN-CONTAINING"/>
    <property type="match status" value="1"/>
</dbReference>
<dbReference type="InterPro" id="IPR001279">
    <property type="entry name" value="Metallo-B-lactamas"/>
</dbReference>
<protein>
    <submittedName>
        <fullName evidence="2">Hydroxyacylglutathione hydrolase</fullName>
        <ecNumber evidence="2">3.1.2.6</ecNumber>
    </submittedName>
</protein>
<evidence type="ECO:0000259" key="1">
    <source>
        <dbReference type="SMART" id="SM00849"/>
    </source>
</evidence>
<dbReference type="SMART" id="SM00849">
    <property type="entry name" value="Lactamase_B"/>
    <property type="match status" value="1"/>
</dbReference>
<keyword evidence="2" id="KW-0378">Hydrolase</keyword>
<sequence length="282" mass="31513">MENLCFWSHERKSEHLYIVTEGYSMVHRFTIGVVVGDEKVLVIDAGLGVAPGLRDYIERIVGTGKPLICACTHGHPDHVGSALLFDEAYLNSRDYPRLSSFALNTGQRLEDLKGFALDSPEVLAYCQEHYIDNSDTRFQNLEQGQIFDLGGVVIEAISFPGHSPGHHMFYSRQENYVFTGDGINMDVSLKKLDRQGLLQYRDQLYEFMNCVGKDTVLYPAHLPVVLPVHIAGNLAAACEETAMGKTEQDPPGETIFKAKAGNPHIRMHYFNNVCVVYDSSLL</sequence>